<feature type="domain" description="MPN" evidence="10">
    <location>
        <begin position="4708"/>
        <end position="4844"/>
    </location>
</feature>
<evidence type="ECO:0000256" key="7">
    <source>
        <dbReference type="ARBA" id="ARBA00023187"/>
    </source>
</evidence>
<dbReference type="CDD" id="cd00081">
    <property type="entry name" value="Hint"/>
    <property type="match status" value="1"/>
</dbReference>
<dbReference type="PROSITE" id="PS50818">
    <property type="entry name" value="INTEIN_C_TER"/>
    <property type="match status" value="1"/>
</dbReference>
<dbReference type="Pfam" id="PF10596">
    <property type="entry name" value="U6-snRNA_bdg"/>
    <property type="match status" value="1"/>
</dbReference>
<dbReference type="SUPFAM" id="SSF51294">
    <property type="entry name" value="Hedgehog/intein (Hint) domain"/>
    <property type="match status" value="5"/>
</dbReference>
<dbReference type="NCBIfam" id="TIGR01443">
    <property type="entry name" value="intein_Cterm"/>
    <property type="match status" value="1"/>
</dbReference>
<keyword evidence="2" id="KW-0507">mRNA processing</keyword>
<dbReference type="GO" id="GO:0071013">
    <property type="term" value="C:catalytic step 2 spliceosome"/>
    <property type="evidence" value="ECO:0007669"/>
    <property type="project" value="TreeGrafter"/>
</dbReference>
<dbReference type="SMART" id="SM00306">
    <property type="entry name" value="HintN"/>
    <property type="match status" value="2"/>
</dbReference>
<feature type="region of interest" description="Disordered" evidence="9">
    <location>
        <begin position="1"/>
        <end position="48"/>
    </location>
</feature>
<evidence type="ECO:0000259" key="10">
    <source>
        <dbReference type="PROSITE" id="PS50249"/>
    </source>
</evidence>
<feature type="compositionally biased region" description="Low complexity" evidence="9">
    <location>
        <begin position="1"/>
        <end position="20"/>
    </location>
</feature>
<dbReference type="Pfam" id="PF08083">
    <property type="entry name" value="PROCN"/>
    <property type="match status" value="3"/>
</dbReference>
<dbReference type="Pfam" id="PF01398">
    <property type="entry name" value="JAB"/>
    <property type="match status" value="1"/>
</dbReference>
<dbReference type="InterPro" id="IPR000555">
    <property type="entry name" value="JAMM/MPN+_dom"/>
</dbReference>
<dbReference type="Gene3D" id="1.20.80.40">
    <property type="match status" value="1"/>
</dbReference>
<dbReference type="InterPro" id="IPR042516">
    <property type="entry name" value="Prp8_U5-snRNA-bd_sf"/>
</dbReference>
<dbReference type="InterPro" id="IPR006142">
    <property type="entry name" value="INTEIN"/>
</dbReference>
<dbReference type="EMBL" id="JANBOH010000026">
    <property type="protein sequence ID" value="KAJ1647538.1"/>
    <property type="molecule type" value="Genomic_DNA"/>
</dbReference>
<dbReference type="Gene3D" id="3.10.28.10">
    <property type="entry name" value="Homing endonucleases"/>
    <property type="match status" value="2"/>
</dbReference>
<dbReference type="SMART" id="SM00232">
    <property type="entry name" value="JAB_MPN"/>
    <property type="match status" value="1"/>
</dbReference>
<dbReference type="Pfam" id="PF08082">
    <property type="entry name" value="PRO8NT"/>
    <property type="match status" value="1"/>
</dbReference>
<dbReference type="Pfam" id="PF10597">
    <property type="entry name" value="U5_2-snRNA_bdg"/>
    <property type="match status" value="2"/>
</dbReference>
<evidence type="ECO:0000256" key="6">
    <source>
        <dbReference type="ARBA" id="ARBA00023000"/>
    </source>
</evidence>
<dbReference type="InterPro" id="IPR036844">
    <property type="entry name" value="Hint_dom_sf"/>
</dbReference>
<evidence type="ECO:0000256" key="8">
    <source>
        <dbReference type="ARBA" id="ARBA00023242"/>
    </source>
</evidence>
<dbReference type="GO" id="GO:0030623">
    <property type="term" value="F:U5 snRNA binding"/>
    <property type="evidence" value="ECO:0007669"/>
    <property type="project" value="InterPro"/>
</dbReference>
<dbReference type="Gene3D" id="3.30.420.230">
    <property type="match status" value="2"/>
</dbReference>
<dbReference type="InterPro" id="IPR012592">
    <property type="entry name" value="PROCN"/>
</dbReference>
<organism evidence="11 12">
    <name type="scientific">Coemansia asiatica</name>
    <dbReference type="NCBI Taxonomy" id="1052880"/>
    <lineage>
        <taxon>Eukaryota</taxon>
        <taxon>Fungi</taxon>
        <taxon>Fungi incertae sedis</taxon>
        <taxon>Zoopagomycota</taxon>
        <taxon>Kickxellomycotina</taxon>
        <taxon>Kickxellomycetes</taxon>
        <taxon>Kickxellales</taxon>
        <taxon>Kickxellaceae</taxon>
        <taxon>Coemansia</taxon>
    </lineage>
</organism>
<dbReference type="SMART" id="SM00305">
    <property type="entry name" value="HintC"/>
    <property type="match status" value="1"/>
</dbReference>
<dbReference type="InterPro" id="IPR012984">
    <property type="entry name" value="PROCT"/>
</dbReference>
<dbReference type="FunFam" id="3.90.1570.40:FF:000001">
    <property type="entry name" value="Pre-mRNA-processing-splicing factor 8"/>
    <property type="match status" value="1"/>
</dbReference>
<sequence length="4947" mass="553980">MTAGSNSKAAASRSSRSRPATNGGERQQTASAAPAVDPQFVPPALSQAELERKAQEWRKLNAKRYDTKRRMGFAEQEKSDMPPEHLRKIIKDHGDMSARKFRQDKRVYLGALKYVPHAVLKLLENMPMPWEQVREVPVLYHVTGAITFVNEIPWVIEPVYMAQWGTMWIMMRREKRDRKHFKRMRFPPFDDEEPPLDYGDNLLDVEPIEAIQMDLDEDDDAQVIDWLYDSKPLADEAESDSGSDDDDDQDDHGAMLRAAARKAVGRRINGPTYRKWRLDLPTMANLHRLAEQLLSDISDPNYFYLFDLSSFITAKSLNMAIPGGPRFEPLYRDINPADEDWNEFNDINKIIIRQPIRTEYKVAFPHLYNSLPRKVNIAPYHTPALQYIKPDDPDLPAFYYDPIINPISSRSLVSQFKEDARSVEDEIFGDRDEDEDFVLPDCASAFLEDTPLETDNTANGLSLFWAPHPFSSRSGSTRRAADVPLVKDWYMEHCPQGMPVKVRVSYQKLLKNYVLNSIHSSRPRAQRKKYLFRQFRATKFFQSTEIDWVEAGLQVCRQGHNMLNLLIHRKRLNYLHLDYNFNLKPIKTLTTKERKKSRFGNAFHLCVAEGTLVSLGNGLSVPIEHICQGDVLQAIAPNSISSSSNSLATRAVGYKGRAGSNAFQVHEDPQQCIVIRCIDGTELRVTPTHPVLAVHGHIGATMQHADYVPAGDLTADHSVVCSALVSVADFPESDRQSLFQISCWKMREHRPQVLALARILGALVASGLSNDNQSLSLQLCSGLDLEQAQADIMMLANGCAGHVVRERGLSYSSNSRNQQLCTVQLPEALCQVIYDVGLNQQNIRAVPESIEDAPVSVQREFVAAWWGCATAWAAASASASVSYSGISDIGLWPLTYLAEKQGPCLQVRKTLQWIQQILSDKFAVETRGIEHKRFVVSKDSATAFVSGMRLKSRSFAAFVERVGVRFCSSVQISLDTMRRWKGYLASSGTWCSLEDFIHVISLPSAPESSALVDTAVLLPIASITNEARRQRVYDISVPKLENFVAGSVVVHNCREILRLTKLVVDAHVQYRLGNVDAFQLADGLQYLFAHVGQLTGMYRYKYRLMRQIRACKDLKHLIYYRFNTGAVGKGPGVGFWAPAWRVWLFFLRGIVPLLERWLGNLLARQFEGRNTRGVVKSLTKQRVDSHYDLELRAAVMHDILDMMPEGVRGNKSKVILQHLSEAWRCFAPETQVRMADGSVKAVADVVVGDQVLGSKGQSLAVRATMSGSDAMFEISIVTTDDQLIELGFVCNSRHDLALVYPKHEAVSLSHDPNKRVYQVRYADVVPYTGRSAVRDVLKHVVRSFNYVEDSDRARAQAHAEEFKQQCELAAPAVWIVATAAFADYASMHPEEARKLCMLRHSTIDRFQLASGEHQASYVRFTVRQASSSGPYCGFELEGSPLFLLQNGLVVHNCYKANVPWQVPGMPAPVENMILRYVKAKADWWTSVAHYNRERIRRGATVDKAVARRNAGRLTRLWLKAEQERQKGYLKDGPYVGAEEAVAIYTTAVHWLEARRFSPIPFPPLSYKHDPKLLVLALERLRESHAVQSHLNSSQREELGLIEQAFDNPHETLNRIKRLLLTQRAFKEVGIEFMDMYSHLIPVFDVEPLEKITDAYLDQYLWYEADKRRLWAPWVKPADAEPAPLLVYKWCQGINNLDGAWQTDEGQCTVMLEAKLARVFEKIDLTLLNRLLRLVVDHNLADYMTAKNNVVISFKDMNHVNLYGLVRGLQFAPFIFQYYGMIIDLLLLGLPRASEIAGPPSLPNDFLQFRDAETERRHPIRMYMRYIDKIYMLLRFDDADEARDLIQRFLTENPDPNNENVVGYNNKRCWPRDSRMRLMKHDVNLGRAVFWEMKNRLPRALTTIDWDDEATFVSVYSQDNPNLLFDMAGFEVRILPRCRQLTDAPPQDGSWALVDDRTKERTATAFLRVDEASIQRFNNRIRQILMSSGSTTFTKIANKFNTALIGLMTYFREAVVHTREMLDLLVKAETKIQSRIMLGLNSKDSNRMPPVIFYCYGAGFRVRMANGTTRPIENVGIGDQVLGDDGNPRDVASVMSGKAPLYRVALVQPASGLGLKSSDCQVPLGFSAPVMRTASSISVRSICSNGDFPSSLAAESGASHSSSEEDMSYASELLYDDSFLCNEKHRLVIRVAAKPSLVENSSRAGQSYWSDAGSFAVESTELRFDSALGFERPFVVRQLFEYNTDFFGLSESPKAQARAEAYAHAERMRQLACDAGAVSDSVYVWHDKQKAAYRIMSHKYPEQLVPPCRSIYYGCGPVSGSSLVFNSKEDALKSAKAALAACSTSCSSAYLTWSVSVCDYLAYVKCMDACSQVPVPCIMAYCHRIDSWTLSGAPAKITQFASAVSEDGLRAAAELGWALGSWLCGIQSADAARVADTIVCHWEKIAKARSFDRLLADLGLSASSSCKDVSTETRDLLVSESAAVRQALLAGMLDVCGRSANGLSVAISQPLKSESVLRVAYEVSRSLGLQTSSRKSALYGFVLIRGNVASDPDVSNISAGSYALGGCECASSEACVAAFDVSNHPVSDSEYYGFQVADGQSPLFCHSDFVVGSNCPKELGGLGMLSMGHVLIPQSDLRWSKQTDTGISHFRAGMSHEEGQLIPNLFRYILPWESEFVDSQRVWAEYALKRQEANAQNRRLTLEDLEDSWDRGIPRINTLFSKDRHTLAYDKGWRIRTEWKQYQIAKANPFWWTHAKHDGKLWQLNDYRTDMIQALGGVECILEHSLFRGTYYPTWEGLFWQQQCFAAGTLVMMSDGSFSRVEDIAEGDLLMGDDSKPRMVTELIRGPAGNMYVLEIPSWGDCEIVVTSNHILVLGSHDPRSSGLSGLVECTVEEYLQAPLSVRAGLAMLSARISYPKRAEPLHVDPFILGIQLALAATGVSQRPDAETLAERLYGYRTPAEICSLLASKALVSADSSLFQIALRISASSIDDKQLVSIPVEYRAHHSPLVRALVFVGAALVLGSITVSSIDLCTGSEQFARELHGLLVALGCAAIHTVSVDSHQKLHIVSCTVSIATATEGTGSTKRSVLTFWDAAATIAKENSSSSLHSSTMPISFSVSKAASEPYFGFNVEGPNRRFVLANGLITHNSTSFGGAMGQRQLTNAQRSGLNQIPNRRFTLWWSPTINRCLRPDTQVFMADGSIRAIRDIGAGDKVLGPDSTARNVVSVHSGTDTMFEICESRESASIFGDSRIGAVRFVCNSWHILHLVTHMIVGHIDRIERKRNIAQTRASFADICFSVEYPALRTMCIAGEQATMVGMVETAFYVSEYGHCESKALAAAHKFVQSLSQEPIVWEIEARMLSRIDPTILRQTFQLLSPVTLENNGFEKRCIQAGIVDSQQNDFARLLGRWIALDSDSSLPRAEFAEHFDKLLCQPSEQPVLSDTFGRCLSSTSDRFCRLICDMGINSADSREMPTWLLTDKISVREHVLAGMIEANGNICLSNRYCGHQDCGLAVAKQSARYMDFVKERQKYRHVVIAAYRESAALWVIRLARSLGIMCAVSSSDLAGAGAGAAAAAAADCPGSALKPAFHIHLSPCSSLSSVLQLVSREILKVSPPSAICRLPVEYRFSISKCSVYTAIRDIRSECRSGSGHVLDQLSEEQCRNAVDLLDNDLIAAIAAEFDLFGLNQSEVAACAGTSEDAVSRFLARIDSKVDARLEVFFRTLISRNMSLDMLSRIESARHGAGCGEYVGLTLDEDTDQLFVLANGATVHNSNVYIGFQVQLDLTGIFMHGKLPTLKISYVSLFRSHAWQKSHESLILDLCQVLDNELVPLQIDTVQKEAIHPRKSYKMTSSAADITCFASYKWPVSTPSMLTDSGERMDAGTTQKYWIDVQLRWGDYDSHDIERYTRSKFLDYTTDSMSIYPSPTGVVIAVDLAYNIYSAYGNWIPGMKPLMQQAMAKIMKASPALYVIRERIRKALQLFSSEPTESYLNSTNYAELFSHQTCWFVDDTNVYRVTVQKTFEGNLTCFPAEDHQILTEHGFWSLSQVQKHFESHKTLLIACHVDNGLLEYHPIVAGDVTIDHGVHDLVEMCNAHADISLMPTSNHRMLLRVGRALRTTDRERRPPLEVHTAGSVADKGVHDNSLDVQFMARFAIGKSSKSEDEDGNELSFAAALGLNGDEQTDAFLELYGYWIGSENSCLDSESQSIVVVCQTNDKESHSRHLGSVVARLQSVTSLDLVSYSNRQAYRITDSRWWAYFANQYSSQCSEKRLLDWVWGTSMNVHRLRLLLRGLQRATSEDEGRISVSSITVRDDVQRLLLHAGYSAVFREEGSRWAICFTNSEELAEPVLNVSQQFRSVSQKNGTVWCVTVPSRGQYIMVRRILAFDQSGNVISASRPVVVGNTKPINGAMTVLNPRTGQCFIKVIHSSVWAGQKRLGQLAKWKTAEETVALVRSLPVEEQPNQLIVSRKGMLDPLEVTMLDFPNITIRGSEMQLPLQALLKIEKIGDMILKATEPKMSLWSCYDNWLSSVSPYTAFSRLVLILRALHINNERAKIILRPDKNTVTEPHHLWPTLADEQWIKVENQLKDLILADYGKKNNVNVASLTASEIRDIILGMEIQAPSQQRQQIAEIEKQAREQSQLTAVTTKTQNVHGDEIVVTTTSNYETQAFASKTDWRLRAIAAQNLPLRTKHLYVASDDISDAAYTYVLPKNLLQRFITIADPRTQVAGYLYGVSPKSNDQVKEIRSIVMVPQWATHLQVHLPDKMPSHEYLRDLEPLGWIHTMPNEMSHLSPQDVTIHARILARTADKPKQRWDGEKTIVMTCAFTPGSCSLTAYKLTPTGFEWGRENQNMSMANPEGFSPACFERVQMLLSDRFMGFFMVPEDNGVWNYNFMGPAHRADMSYGLQLDVPREFFDEMHRPSHFINFADLEGDAGDEVDLEDEFE</sequence>
<dbReference type="InterPro" id="IPR019580">
    <property type="entry name" value="Prp8_U6-snRNA-bd"/>
</dbReference>
<evidence type="ECO:0000256" key="2">
    <source>
        <dbReference type="ARBA" id="ARBA00022664"/>
    </source>
</evidence>
<dbReference type="GO" id="GO:0000244">
    <property type="term" value="P:spliceosomal tri-snRNP complex assembly"/>
    <property type="evidence" value="ECO:0007669"/>
    <property type="project" value="TreeGrafter"/>
</dbReference>
<dbReference type="GO" id="GO:0016539">
    <property type="term" value="P:intein-mediated protein splicing"/>
    <property type="evidence" value="ECO:0007669"/>
    <property type="project" value="InterPro"/>
</dbReference>
<dbReference type="InterPro" id="IPR012337">
    <property type="entry name" value="RNaseH-like_sf"/>
</dbReference>
<dbReference type="InterPro" id="IPR037518">
    <property type="entry name" value="MPN"/>
</dbReference>
<reference evidence="11" key="1">
    <citation type="submission" date="2022-07" db="EMBL/GenBank/DDBJ databases">
        <title>Phylogenomic reconstructions and comparative analyses of Kickxellomycotina fungi.</title>
        <authorList>
            <person name="Reynolds N.K."/>
            <person name="Stajich J.E."/>
            <person name="Barry K."/>
            <person name="Grigoriev I.V."/>
            <person name="Crous P."/>
            <person name="Smith M.E."/>
        </authorList>
    </citation>
    <scope>NUCLEOTIDE SEQUENCE</scope>
    <source>
        <strain evidence="11">NBRC 105413</strain>
    </source>
</reference>
<dbReference type="InterPro" id="IPR019582">
    <property type="entry name" value="RRM_spliceosomal_PrP8"/>
</dbReference>
<keyword evidence="8" id="KW-0539">Nucleus</keyword>
<dbReference type="Pfam" id="PF10598">
    <property type="entry name" value="RRM_4"/>
    <property type="match status" value="1"/>
</dbReference>
<keyword evidence="3" id="KW-0747">Spliceosome</keyword>
<dbReference type="CDD" id="cd08056">
    <property type="entry name" value="MPN_PRP8"/>
    <property type="match status" value="1"/>
</dbReference>
<dbReference type="GO" id="GO:0017070">
    <property type="term" value="F:U6 snRNA binding"/>
    <property type="evidence" value="ECO:0007669"/>
    <property type="project" value="InterPro"/>
</dbReference>
<dbReference type="InterPro" id="IPR012591">
    <property type="entry name" value="PRO8NT"/>
</dbReference>
<evidence type="ECO:0000256" key="9">
    <source>
        <dbReference type="SAM" id="MobiDB-lite"/>
    </source>
</evidence>
<dbReference type="InterPro" id="IPR027652">
    <property type="entry name" value="PRP8"/>
</dbReference>
<dbReference type="Gene3D" id="3.30.43.40">
    <property type="entry name" value="Pre-mRNA-processing-splicing factor 8, U5-snRNA-binding domain"/>
    <property type="match status" value="1"/>
</dbReference>
<proteinExistence type="predicted"/>
<accession>A0A9W7XQP0</accession>
<keyword evidence="5" id="KW-0694">RNA-binding</keyword>
<evidence type="ECO:0000313" key="11">
    <source>
        <dbReference type="EMBL" id="KAJ1647538.1"/>
    </source>
</evidence>
<dbReference type="InterPro" id="IPR021983">
    <property type="entry name" value="PRP8_domainIV"/>
</dbReference>
<dbReference type="GO" id="GO:0005682">
    <property type="term" value="C:U5 snRNP"/>
    <property type="evidence" value="ECO:0007669"/>
    <property type="project" value="TreeGrafter"/>
</dbReference>
<dbReference type="Proteomes" id="UP001145021">
    <property type="component" value="Unassembled WGS sequence"/>
</dbReference>
<dbReference type="InterPro" id="IPR027434">
    <property type="entry name" value="Homing_endonucl"/>
</dbReference>
<dbReference type="FunFam" id="3.30.43.40:FF:000001">
    <property type="entry name" value="Pre-mRNA-processing-splicing factor 8"/>
    <property type="match status" value="1"/>
</dbReference>
<dbReference type="Pfam" id="PF08084">
    <property type="entry name" value="PROCT"/>
    <property type="match status" value="1"/>
</dbReference>
<dbReference type="PROSITE" id="PS50249">
    <property type="entry name" value="MPN"/>
    <property type="match status" value="1"/>
</dbReference>
<dbReference type="InterPro" id="IPR019581">
    <property type="entry name" value="Prp8_U5-snRNA-bd"/>
</dbReference>
<keyword evidence="4" id="KW-0068">Autocatalytic cleavage</keyword>
<dbReference type="Gene3D" id="3.40.140.10">
    <property type="entry name" value="Cytidine Deaminase, domain 2"/>
    <property type="match status" value="1"/>
</dbReference>
<evidence type="ECO:0000256" key="1">
    <source>
        <dbReference type="ARBA" id="ARBA00004123"/>
    </source>
</evidence>
<dbReference type="Pfam" id="PF12134">
    <property type="entry name" value="PRP8_domainIV"/>
    <property type="match status" value="2"/>
</dbReference>
<gene>
    <name evidence="11" type="primary">PRPF8</name>
    <name evidence="11" type="ORF">LPJ64_001071</name>
</gene>
<keyword evidence="7" id="KW-0508">mRNA splicing</keyword>
<comment type="caution">
    <text evidence="11">The sequence shown here is derived from an EMBL/GenBank/DDBJ whole genome shotgun (WGS) entry which is preliminary data.</text>
</comment>
<dbReference type="InterPro" id="IPR003586">
    <property type="entry name" value="Hint_dom_C"/>
</dbReference>
<comment type="subcellular location">
    <subcellularLocation>
        <location evidence="1">Nucleus</location>
    </subcellularLocation>
</comment>
<dbReference type="PANTHER" id="PTHR11140">
    <property type="entry name" value="PRE-MRNA SPLICING FACTOR PRP8"/>
    <property type="match status" value="1"/>
</dbReference>
<dbReference type="InterPro" id="IPR030934">
    <property type="entry name" value="Intein_C"/>
</dbReference>
<dbReference type="PRINTS" id="PR00379">
    <property type="entry name" value="INTEIN"/>
</dbReference>
<evidence type="ECO:0000256" key="4">
    <source>
        <dbReference type="ARBA" id="ARBA00022813"/>
    </source>
</evidence>
<dbReference type="GO" id="GO:0097157">
    <property type="term" value="F:pre-mRNA intronic binding"/>
    <property type="evidence" value="ECO:0007669"/>
    <property type="project" value="TreeGrafter"/>
</dbReference>
<dbReference type="Pfam" id="PF05203">
    <property type="entry name" value="Hom_end_hint"/>
    <property type="match status" value="2"/>
</dbReference>
<dbReference type="InterPro" id="IPR006141">
    <property type="entry name" value="Intein_N"/>
</dbReference>
<dbReference type="GO" id="GO:0008237">
    <property type="term" value="F:metallopeptidase activity"/>
    <property type="evidence" value="ECO:0007669"/>
    <property type="project" value="InterPro"/>
</dbReference>
<dbReference type="SUPFAM" id="SSF53098">
    <property type="entry name" value="Ribonuclease H-like"/>
    <property type="match status" value="3"/>
</dbReference>
<keyword evidence="6" id="KW-0651">Protein splicing</keyword>
<name>A0A9W7XQP0_9FUNG</name>
<dbReference type="Gene3D" id="2.170.16.10">
    <property type="entry name" value="Hedgehog/Intein (Hint) domain"/>
    <property type="match status" value="6"/>
</dbReference>
<keyword evidence="12" id="KW-1185">Reference proteome</keyword>
<dbReference type="FunFam" id="1.20.80.40:FF:000001">
    <property type="entry name" value="Pre-mRNA-processing-splicing factor 8"/>
    <property type="match status" value="1"/>
</dbReference>
<dbReference type="FunFam" id="3.40.140.10:FF:000002">
    <property type="entry name" value="Pre-mRNA-processing-splicing factor 8"/>
    <property type="match status" value="1"/>
</dbReference>
<protein>
    <submittedName>
        <fullName evidence="11">Pre-mRNA-processing-splicing factor 8</fullName>
    </submittedName>
</protein>
<dbReference type="InterPro" id="IPR007868">
    <property type="entry name" value="Hom_end_hint"/>
</dbReference>
<dbReference type="GO" id="GO:0030620">
    <property type="term" value="F:U2 snRNA binding"/>
    <property type="evidence" value="ECO:0007669"/>
    <property type="project" value="TreeGrafter"/>
</dbReference>
<dbReference type="CDD" id="cd13838">
    <property type="entry name" value="RNase_H_like_Prp8_IV"/>
    <property type="match status" value="1"/>
</dbReference>
<dbReference type="PROSITE" id="PS50817">
    <property type="entry name" value="INTEIN_N_TER"/>
    <property type="match status" value="3"/>
</dbReference>
<dbReference type="GO" id="GO:0030619">
    <property type="term" value="F:U1 snRNA binding"/>
    <property type="evidence" value="ECO:0007669"/>
    <property type="project" value="TreeGrafter"/>
</dbReference>
<evidence type="ECO:0000256" key="5">
    <source>
        <dbReference type="ARBA" id="ARBA00022884"/>
    </source>
</evidence>
<dbReference type="InterPro" id="IPR043173">
    <property type="entry name" value="Prp8_domainIV_fingers"/>
</dbReference>
<evidence type="ECO:0000313" key="12">
    <source>
        <dbReference type="Proteomes" id="UP001145021"/>
    </source>
</evidence>
<evidence type="ECO:0000256" key="3">
    <source>
        <dbReference type="ARBA" id="ARBA00022728"/>
    </source>
</evidence>
<dbReference type="Gene3D" id="3.90.1570.40">
    <property type="match status" value="1"/>
</dbReference>
<dbReference type="InterPro" id="IPR003587">
    <property type="entry name" value="Hint_dom_N"/>
</dbReference>
<dbReference type="PANTHER" id="PTHR11140:SF0">
    <property type="entry name" value="PRE-MRNA-PROCESSING-SPLICING FACTOR 8"/>
    <property type="match status" value="1"/>
</dbReference>
<dbReference type="InterPro" id="IPR043172">
    <property type="entry name" value="Prp8_domainIV_palm"/>
</dbReference>